<organism evidence="5 6">
    <name type="scientific">Cymbomonas tetramitiformis</name>
    <dbReference type="NCBI Taxonomy" id="36881"/>
    <lineage>
        <taxon>Eukaryota</taxon>
        <taxon>Viridiplantae</taxon>
        <taxon>Chlorophyta</taxon>
        <taxon>Pyramimonadophyceae</taxon>
        <taxon>Pyramimonadales</taxon>
        <taxon>Pyramimonadaceae</taxon>
        <taxon>Cymbomonas</taxon>
    </lineage>
</organism>
<dbReference type="EMBL" id="LGRX02035541">
    <property type="protein sequence ID" value="KAK3234221.1"/>
    <property type="molecule type" value="Genomic_DNA"/>
</dbReference>
<proteinExistence type="predicted"/>
<feature type="region of interest" description="Disordered" evidence="2">
    <location>
        <begin position="760"/>
        <end position="795"/>
    </location>
</feature>
<evidence type="ECO:0000313" key="5">
    <source>
        <dbReference type="EMBL" id="KAK3234221.1"/>
    </source>
</evidence>
<feature type="transmembrane region" description="Helical" evidence="3">
    <location>
        <begin position="1270"/>
        <end position="1297"/>
    </location>
</feature>
<evidence type="ECO:0000256" key="1">
    <source>
        <dbReference type="SAM" id="Coils"/>
    </source>
</evidence>
<feature type="transmembrane region" description="Helical" evidence="3">
    <location>
        <begin position="1225"/>
        <end position="1249"/>
    </location>
</feature>
<feature type="compositionally biased region" description="Low complexity" evidence="2">
    <location>
        <begin position="1585"/>
        <end position="1604"/>
    </location>
</feature>
<comment type="caution">
    <text evidence="5">The sequence shown here is derived from an EMBL/GenBank/DDBJ whole genome shotgun (WGS) entry which is preliminary data.</text>
</comment>
<dbReference type="InterPro" id="IPR032179">
    <property type="entry name" value="Cry22Aa_Ig-like"/>
</dbReference>
<keyword evidence="6" id="KW-1185">Reference proteome</keyword>
<feature type="transmembrane region" description="Helical" evidence="3">
    <location>
        <begin position="1412"/>
        <end position="1434"/>
    </location>
</feature>
<feature type="compositionally biased region" description="Pro residues" evidence="2">
    <location>
        <begin position="1575"/>
        <end position="1584"/>
    </location>
</feature>
<feature type="domain" description="Pesticidal crystal protein Cry22Aa Ig-like" evidence="4">
    <location>
        <begin position="301"/>
        <end position="334"/>
    </location>
</feature>
<feature type="region of interest" description="Disordered" evidence="2">
    <location>
        <begin position="1564"/>
        <end position="1611"/>
    </location>
</feature>
<keyword evidence="3" id="KW-0472">Membrane</keyword>
<feature type="compositionally biased region" description="Basic residues" evidence="2">
    <location>
        <begin position="771"/>
        <end position="785"/>
    </location>
</feature>
<keyword evidence="3" id="KW-1133">Transmembrane helix</keyword>
<protein>
    <recommendedName>
        <fullName evidence="4">Pesticidal crystal protein Cry22Aa Ig-like domain-containing protein</fullName>
    </recommendedName>
</protein>
<dbReference type="Gene3D" id="2.60.40.10">
    <property type="entry name" value="Immunoglobulins"/>
    <property type="match status" value="2"/>
</dbReference>
<reference evidence="5 6" key="1">
    <citation type="journal article" date="2015" name="Genome Biol. Evol.">
        <title>Comparative Genomics of a Bacterivorous Green Alga Reveals Evolutionary Causalities and Consequences of Phago-Mixotrophic Mode of Nutrition.</title>
        <authorList>
            <person name="Burns J.A."/>
            <person name="Paasch A."/>
            <person name="Narechania A."/>
            <person name="Kim E."/>
        </authorList>
    </citation>
    <scope>NUCLEOTIDE SEQUENCE [LARGE SCALE GENOMIC DNA]</scope>
    <source>
        <strain evidence="5 6">PLY_AMNH</strain>
    </source>
</reference>
<dbReference type="InterPro" id="IPR013783">
    <property type="entry name" value="Ig-like_fold"/>
</dbReference>
<feature type="domain" description="Pesticidal crystal protein Cry22Aa Ig-like" evidence="4">
    <location>
        <begin position="126"/>
        <end position="190"/>
    </location>
</feature>
<feature type="compositionally biased region" description="Polar residues" evidence="2">
    <location>
        <begin position="1658"/>
        <end position="1672"/>
    </location>
</feature>
<evidence type="ECO:0000256" key="2">
    <source>
        <dbReference type="SAM" id="MobiDB-lite"/>
    </source>
</evidence>
<accession>A0AAE0BCV6</accession>
<feature type="transmembrane region" description="Helical" evidence="3">
    <location>
        <begin position="1482"/>
        <end position="1504"/>
    </location>
</feature>
<evidence type="ECO:0000259" key="4">
    <source>
        <dbReference type="Pfam" id="PF16403"/>
    </source>
</evidence>
<dbReference type="Proteomes" id="UP001190700">
    <property type="component" value="Unassembled WGS sequence"/>
</dbReference>
<feature type="region of interest" description="Disordered" evidence="2">
    <location>
        <begin position="1658"/>
        <end position="1680"/>
    </location>
</feature>
<keyword evidence="1" id="KW-0175">Coiled coil</keyword>
<evidence type="ECO:0000256" key="3">
    <source>
        <dbReference type="SAM" id="Phobius"/>
    </source>
</evidence>
<gene>
    <name evidence="5" type="ORF">CYMTET_55534</name>
</gene>
<name>A0AAE0BCV6_9CHLO</name>
<feature type="coiled-coil region" evidence="1">
    <location>
        <begin position="927"/>
        <end position="961"/>
    </location>
</feature>
<evidence type="ECO:0000313" key="6">
    <source>
        <dbReference type="Proteomes" id="UP001190700"/>
    </source>
</evidence>
<keyword evidence="3" id="KW-0812">Transmembrane</keyword>
<dbReference type="Pfam" id="PF16403">
    <property type="entry name" value="Bact_surface_Ig-like"/>
    <property type="match status" value="2"/>
</dbReference>
<sequence>MDRWDAVTPAVTSPLPVQYKASGLSGNAAVPVVRQVHVVSPCEEPSFLCEENLDAIVCATCNELEDASIECLCLTVVEDAQDDAVVEEYVPPQDDAPPVMTLLGDAQLARTDAGVLLMIHYLILYTEFVHDGVVAVDDVDGDITAQVRMYGVANVDTSVETPDDAPYVITYNVADAAGNQAAEVRRRVYVYNPCEYGETPSCSSGGCTVDELCVNAELDLDKLEEEVVEEQPPLLTLVGPFNVEVVQGAGYVKCTAEAALADTCDRGATATDAEDGVLTEEVLACSPDGVSYKWSNKGVQACHVDTDTPGIYVVRYEVHNSVGLSAYATRNVTVVKSCPVGELLCSDQVTCSEGGTCFTNLDGGAAMEDEEDDLPPTFTLVSTTALPAAVNVRQHSVYEACAAGTVPEQEALCELGAEADDAVDGNLTAQVLSCPPETCLLTGCKGHEFVNKGIAGCLNTSSQPGTVFDLVFVVFDNAVPANMAEVTRLVTIIDACDDGKNLCDDGTCSSQDCAERDSLLYGDQEPPDTEPPAVTLRGDDHLRVTYGNPVEGLSLAPCAFAAEPANATCYAHAVDSQDGDVSAALTLAQAEGESPLCAWKQALGATCYPGSYTYVYQVEDAAGNAAAAQVIVELVEAQVVATEVRLASSAGDLAAAQAEAESLRNASAGENLAFREAIVGVLNGGTNNSAAGGGALPSSADDVNVTAVTVVSEGDGFALLVGFTVDALVVGSEGARRHRRRALGLGGISKREVAAGEVDNSVAAGGGPSRHPLHIQHGPRGHRRGLAQDGGEEEKSEVESLAAEFGVLLEESASSGEDGSPAALGGYLEAAAAAQDVTLASDVEGLSQNVTTAALSGEVDGVAAMHASLVAELEGVLASLADTTGTADDVERLVEESEEGPADGQNTRQARVQATWSSGFASEAANIEAFSTSLEQARENADKALEALADMELDLQESENSGAAEVQRNINELEASLLDPKNETLLPLDIAPPPPQGEPDCSNIIQDRLDVTAASDSSTEAGDDTSEGDSLMAYQSEFNTTLTDQRTVAIKNHLLKGISLTTTRRSTKRCTERFPQLADWNGACYAGPLDAEVYGSDPVYNTYSDLYDPGLLGEEKAYYNLTRQSTYNNMSSRLKVHPFTAGTGIMDKLYTAFFNSTLSGPRARQMVTYLEDGGYLGDFTENMKARMLLWNAELDIYTFVSVDFDRALGGYFSGSISVTPLSNSFITAFTDIVNIILGLALIAASVYLFADDLWELYHLLRETADATSPITYVTTVFLSRGIGALLIVWASVVLIIIQGGGKATCEGVRRNDRVENWSEQVWASLYFGDRNPTGVNQDDYARSNFFDLNEEELEEMEQMLLGSAYLSELRNIFWAVTSMTIVYIIVFTLGSFKCHPTLDIVRCTVIAMKDDIIHFGLSLAWIILVYSASVHIHFGAECEPFSSFKGSFNEVGTAFFVAGHIPVCKDESVGSGHSKFYNFHSALIQFNFAWLVLISFGNIFFSIINDGYQNLGTKNKELGKNERNFFVSIAREAYARLARSSHNSRMTKLRTVLEKAFDDVDDARILNSPSTPSTPKSPYPPSSPSSPYSPYSTTTPRSSYSSRSGRMWRTPANHTAPVTIDMRVGGGIQVNAANVEAYLIRRVPDDLSTLKTHFQQLERQNSQLKGQRSESTAAPRRGSVDLSSLAGEIHSANGTSTLEVKRQQLLNMLPRLSHAIVDMLCAYKLHAKEAETSDDAGCNGKKMHIDRDQWEALYRRTCRYQQEQLRAQRKRIIQLEVCVREPGKGMPRQKFMKYGDGLLEPVDESSIAVELLDAGFITNPARG</sequence>
<feature type="transmembrane region" description="Helical" evidence="3">
    <location>
        <begin position="1372"/>
        <end position="1392"/>
    </location>
</feature>